<dbReference type="Proteomes" id="UP000198749">
    <property type="component" value="Unassembled WGS sequence"/>
</dbReference>
<dbReference type="AlphaFoldDB" id="A0A1H9D7G0"/>
<feature type="domain" description="Transcription factor zinc-finger" evidence="1">
    <location>
        <begin position="2"/>
        <end position="44"/>
    </location>
</feature>
<dbReference type="EMBL" id="FOGB01000001">
    <property type="protein sequence ID" value="SEQ09432.1"/>
    <property type="molecule type" value="Genomic_DNA"/>
</dbReference>
<reference evidence="3" key="1">
    <citation type="submission" date="2016-10" db="EMBL/GenBank/DDBJ databases">
        <authorList>
            <person name="Varghese N."/>
            <person name="Submissions S."/>
        </authorList>
    </citation>
    <scope>NUCLEOTIDE SEQUENCE [LARGE SCALE GENOMIC DNA]</scope>
    <source>
        <strain evidence="3">DSM 18887</strain>
    </source>
</reference>
<dbReference type="OrthoDB" id="9814037at2"/>
<dbReference type="STRING" id="355243.SAMN03080615_00390"/>
<dbReference type="RefSeq" id="WP_091353205.1">
    <property type="nucleotide sequence ID" value="NZ_AP025284.1"/>
</dbReference>
<evidence type="ECO:0000259" key="1">
    <source>
        <dbReference type="Pfam" id="PF13453"/>
    </source>
</evidence>
<evidence type="ECO:0000313" key="2">
    <source>
        <dbReference type="EMBL" id="SEQ09432.1"/>
    </source>
</evidence>
<proteinExistence type="predicted"/>
<gene>
    <name evidence="2" type="ORF">SAMN03080615_00390</name>
</gene>
<dbReference type="Pfam" id="PF13453">
    <property type="entry name" value="Zn_ribbon_TFIIB"/>
    <property type="match status" value="1"/>
</dbReference>
<sequence length="182" mass="21108">MKCPICKKGNLVPSFLEGLFRAHTCDNCGGNWLLIEDYVAWKERHPEHAFVQEDAFEADDSKQALICPMTGTLMHKYKISNSSDHRLDYSPSVGGVLLDKGEWQYLKEQKLAGSLNKIFTAEWQRALRDQNAEMTFADIYRERFGDESYEKIKEIRSWLNDHPRKADLRAYLLAEDPYSVNK</sequence>
<dbReference type="InterPro" id="IPR027392">
    <property type="entry name" value="TF_Znf"/>
</dbReference>
<name>A0A1H9D7G0_9GAMM</name>
<accession>A0A1H9D7G0</accession>
<protein>
    <submittedName>
        <fullName evidence="2">Zn-finger domain-containing nucleic acid-binding protein</fullName>
    </submittedName>
</protein>
<evidence type="ECO:0000313" key="3">
    <source>
        <dbReference type="Proteomes" id="UP000198749"/>
    </source>
</evidence>
<keyword evidence="3" id="KW-1185">Reference proteome</keyword>
<organism evidence="2 3">
    <name type="scientific">Amphritea atlantica</name>
    <dbReference type="NCBI Taxonomy" id="355243"/>
    <lineage>
        <taxon>Bacteria</taxon>
        <taxon>Pseudomonadati</taxon>
        <taxon>Pseudomonadota</taxon>
        <taxon>Gammaproteobacteria</taxon>
        <taxon>Oceanospirillales</taxon>
        <taxon>Oceanospirillaceae</taxon>
        <taxon>Amphritea</taxon>
    </lineage>
</organism>